<evidence type="ECO:0000313" key="1">
    <source>
        <dbReference type="EMBL" id="BES81630.1"/>
    </source>
</evidence>
<evidence type="ECO:0000313" key="2">
    <source>
        <dbReference type="Proteomes" id="UP001341135"/>
    </source>
</evidence>
<dbReference type="EMBL" id="AP028907">
    <property type="protein sequence ID" value="BES81630.1"/>
    <property type="molecule type" value="Genomic_DNA"/>
</dbReference>
<reference evidence="1 2" key="1">
    <citation type="submission" date="2023-09" db="EMBL/GenBank/DDBJ databases">
        <title>Pyrofollis japonicus gen. nov. sp. nov., a novel member of the family Pyrodictiaceae isolated from the Iheya North hydrothermal field.</title>
        <authorList>
            <person name="Miyazaki U."/>
            <person name="Sanari M."/>
            <person name="Tame A."/>
            <person name="Kitajima M."/>
            <person name="Okamoto A."/>
            <person name="Sawayama S."/>
            <person name="Miyazaki J."/>
            <person name="Takai K."/>
            <person name="Nakagawa S."/>
        </authorList>
    </citation>
    <scope>NUCLEOTIDE SEQUENCE [LARGE SCALE GENOMIC DNA]</scope>
    <source>
        <strain evidence="1 2">AV2</strain>
    </source>
</reference>
<dbReference type="Proteomes" id="UP001341135">
    <property type="component" value="Chromosome"/>
</dbReference>
<proteinExistence type="predicted"/>
<sequence length="198" mass="20272">MGVASPSPPPGLLAAGLSAALKHGAAYATFTTSGAYGAEAVEELVRALGGPLSLPDGFATISVDGYKLVAGPRARPSRVEERLLQAWKRPRRLLSQAARRWGVGGVPEEPPRLLETLTRLLGEGFSMAVNVLLTDDLAPPLAPEGSSGGCCSPLIEELAASAVQVNLLAPKPLQGLLTVQRHPPKAAHGDPGAGVVAG</sequence>
<accession>A0ABM8IVQ2</accession>
<protein>
    <submittedName>
        <fullName evidence="1">Uncharacterized protein</fullName>
    </submittedName>
</protein>
<name>A0ABM8IVQ2_9CREN</name>
<organism evidence="1 2">
    <name type="scientific">Pyrodictium abyssi</name>
    <dbReference type="NCBI Taxonomy" id="54256"/>
    <lineage>
        <taxon>Archaea</taxon>
        <taxon>Thermoproteota</taxon>
        <taxon>Thermoprotei</taxon>
        <taxon>Desulfurococcales</taxon>
        <taxon>Pyrodictiaceae</taxon>
        <taxon>Pyrodictium</taxon>
    </lineage>
</organism>
<gene>
    <name evidence="1" type="ORF">PABY_11970</name>
</gene>
<keyword evidence="2" id="KW-1185">Reference proteome</keyword>